<sequence length="457" mass="49822">MRMTPPPEEQATVARAAGANEGGDPNYERDEDDYDGTSGGGGEEDDTTDGSARTDDGEHTDGGSGNPAASQKKKKEKKERKVPVLATICDEFTEVTESGQPIAPEAIAEGSYKELMVQCNHLGRSETRAKQKIEKASELIKKLRARVLELQKKLEEKENSVISDLRSSKKFKADQNPTNPVNCSANKGLSSPSAGYEDQTANLDAMMQDRGNEKAHLNRLTPEAKHDLNLKDHMDTNFIGVIDLDADDNHMIECSSKPFGKSDYTSDTQNQSGRCERDNHEPTVSGCEPSFLKHAEATGKSTFQENIMKTKPQSVQELPVLRSMNVTTSWKKETLTIDGISKQATRLASGTGPQQFHNLNSLSDDDFEAPPGRTGLEGARGIGKWSKSMAAPRSLNLNANRGNLISVGPDGRGGKVKVLRDHGRFQNSKTLALWPKAQQKAGGKGGQSQIEHFFGKR</sequence>
<name>A0ACD6AR82_AVESA</name>
<dbReference type="EnsemblPlants" id="AVESA.00010b.r2.UnG1408860.1">
    <property type="protein sequence ID" value="AVESA.00010b.r2.UnG1408860.1.CDS"/>
    <property type="gene ID" value="AVESA.00010b.r2.UnG1408860"/>
</dbReference>
<proteinExistence type="predicted"/>
<accession>A0ACD6AR82</accession>
<evidence type="ECO:0000313" key="2">
    <source>
        <dbReference type="Proteomes" id="UP001732700"/>
    </source>
</evidence>
<reference evidence="1" key="1">
    <citation type="submission" date="2025-09" db="UniProtKB">
        <authorList>
            <consortium name="EnsemblPlants"/>
        </authorList>
    </citation>
    <scope>IDENTIFICATION</scope>
</reference>
<evidence type="ECO:0000313" key="1">
    <source>
        <dbReference type="EnsemblPlants" id="AVESA.00010b.r2.UnG1408860.1.CDS"/>
    </source>
</evidence>
<protein>
    <submittedName>
        <fullName evidence="1">Uncharacterized protein</fullName>
    </submittedName>
</protein>
<keyword evidence="2" id="KW-1185">Reference proteome</keyword>
<organism evidence="1 2">
    <name type="scientific">Avena sativa</name>
    <name type="common">Oat</name>
    <dbReference type="NCBI Taxonomy" id="4498"/>
    <lineage>
        <taxon>Eukaryota</taxon>
        <taxon>Viridiplantae</taxon>
        <taxon>Streptophyta</taxon>
        <taxon>Embryophyta</taxon>
        <taxon>Tracheophyta</taxon>
        <taxon>Spermatophyta</taxon>
        <taxon>Magnoliopsida</taxon>
        <taxon>Liliopsida</taxon>
        <taxon>Poales</taxon>
        <taxon>Poaceae</taxon>
        <taxon>BOP clade</taxon>
        <taxon>Pooideae</taxon>
        <taxon>Poodae</taxon>
        <taxon>Poeae</taxon>
        <taxon>Poeae Chloroplast Group 1 (Aveneae type)</taxon>
        <taxon>Aveninae</taxon>
        <taxon>Avena</taxon>
    </lineage>
</organism>
<dbReference type="Proteomes" id="UP001732700">
    <property type="component" value="Unassembled WGS sequence"/>
</dbReference>